<organism evidence="19 20">
    <name type="scientific">Muricoccus nepalensis</name>
    <dbReference type="NCBI Taxonomy" id="1854500"/>
    <lineage>
        <taxon>Bacteria</taxon>
        <taxon>Pseudomonadati</taxon>
        <taxon>Pseudomonadota</taxon>
        <taxon>Alphaproteobacteria</taxon>
        <taxon>Acetobacterales</taxon>
        <taxon>Roseomonadaceae</taxon>
        <taxon>Muricoccus</taxon>
    </lineage>
</organism>
<dbReference type="Gene3D" id="1.10.150.20">
    <property type="entry name" value="5' to 3' exonuclease, C-terminal subdomain"/>
    <property type="match status" value="1"/>
</dbReference>
<evidence type="ECO:0000256" key="17">
    <source>
        <dbReference type="HAMAP-Rule" id="MF_01113"/>
    </source>
</evidence>
<reference evidence="19 20" key="1">
    <citation type="journal article" date="2019" name="Environ. Microbiol.">
        <title>Species interactions and distinct microbial communities in high Arctic permafrost affected cryosols are associated with the CH4 and CO2 gas fluxes.</title>
        <authorList>
            <person name="Altshuler I."/>
            <person name="Hamel J."/>
            <person name="Turney S."/>
            <person name="Magnuson E."/>
            <person name="Levesque R."/>
            <person name="Greer C."/>
            <person name="Whyte L.G."/>
        </authorList>
    </citation>
    <scope>NUCLEOTIDE SEQUENCE [LARGE SCALE GENOMIC DNA]</scope>
    <source>
        <strain evidence="19 20">S9.3B</strain>
    </source>
</reference>
<dbReference type="PANTHER" id="PTHR11076:SF33">
    <property type="entry name" value="DNA POLYMERASE KAPPA"/>
    <property type="match status" value="1"/>
</dbReference>
<dbReference type="InterPro" id="IPR036775">
    <property type="entry name" value="DNA_pol_Y-fam_lit_finger_sf"/>
</dbReference>
<dbReference type="Proteomes" id="UP000317078">
    <property type="component" value="Unassembled WGS sequence"/>
</dbReference>
<dbReference type="Gene3D" id="3.30.1490.100">
    <property type="entry name" value="DNA polymerase, Y-family, little finger domain"/>
    <property type="match status" value="1"/>
</dbReference>
<dbReference type="GO" id="GO:0003684">
    <property type="term" value="F:damaged DNA binding"/>
    <property type="evidence" value="ECO:0007669"/>
    <property type="project" value="InterPro"/>
</dbReference>
<feature type="domain" description="UmuC" evidence="18">
    <location>
        <begin position="88"/>
        <end position="268"/>
    </location>
</feature>
<evidence type="ECO:0000256" key="3">
    <source>
        <dbReference type="ARBA" id="ARBA00011245"/>
    </source>
</evidence>
<evidence type="ECO:0000259" key="18">
    <source>
        <dbReference type="PROSITE" id="PS50173"/>
    </source>
</evidence>
<keyword evidence="13 17" id="KW-0238">DNA-binding</keyword>
<sequence>MRNSIVARLRDRSDRLDQDASGWRRARLCGRGQAARAGEPPSRSAEVRGLPVSTRRIEQGLPRRRHGRGILALLAASCFEPVTPARKIIHVDMDAFYASVEQRDDPSLAGLPLAVGGSRERGVVAAASYEARAFGVRSAMPSRTALRFCPDLRFVPPRFERYREISARIREVFLRHTPLVEPLSLDEAYLDVTENLQGLPTATAVARQIRAEILERTGLTASAGVSYNKFLAKLASDLRKPNGMFVITPDQGPAFVEALEVSRFHGVGPATAARLEALGIRTGRDLRERSLAFLQAHFGKAGAHFHAIARGEDHRPVVPDRPRKSFGSETTYARDLATAGEVEGGITALAEEVGEWCEKTGIVGRTVTVKVRFADFRQLTRSRTLAAPVAGRAELAKVSLDLVRGIFPLPKGVRLLGVTVSGFGSADEGRPDQISLDFG</sequence>
<dbReference type="PROSITE" id="PS50173">
    <property type="entry name" value="UMUC"/>
    <property type="match status" value="1"/>
</dbReference>
<dbReference type="InterPro" id="IPR043128">
    <property type="entry name" value="Rev_trsase/Diguanyl_cyclase"/>
</dbReference>
<dbReference type="PANTHER" id="PTHR11076">
    <property type="entry name" value="DNA REPAIR POLYMERASE UMUC / TRANSFERASE FAMILY MEMBER"/>
    <property type="match status" value="1"/>
</dbReference>
<keyword evidence="5 17" id="KW-0963">Cytoplasm</keyword>
<dbReference type="FunFam" id="3.40.1170.60:FF:000001">
    <property type="entry name" value="DNA polymerase IV"/>
    <property type="match status" value="1"/>
</dbReference>
<dbReference type="SUPFAM" id="SSF100879">
    <property type="entry name" value="Lesion bypass DNA polymerase (Y-family), little finger domain"/>
    <property type="match status" value="1"/>
</dbReference>
<keyword evidence="20" id="KW-1185">Reference proteome</keyword>
<dbReference type="HAMAP" id="MF_01113">
    <property type="entry name" value="DNApol_IV"/>
    <property type="match status" value="1"/>
</dbReference>
<dbReference type="GO" id="GO:0003887">
    <property type="term" value="F:DNA-directed DNA polymerase activity"/>
    <property type="evidence" value="ECO:0007669"/>
    <property type="project" value="UniProtKB-UniRule"/>
</dbReference>
<keyword evidence="9 17" id="KW-0479">Metal-binding</keyword>
<comment type="catalytic activity">
    <reaction evidence="16 17">
        <text>DNA(n) + a 2'-deoxyribonucleoside 5'-triphosphate = DNA(n+1) + diphosphate</text>
        <dbReference type="Rhea" id="RHEA:22508"/>
        <dbReference type="Rhea" id="RHEA-COMP:17339"/>
        <dbReference type="Rhea" id="RHEA-COMP:17340"/>
        <dbReference type="ChEBI" id="CHEBI:33019"/>
        <dbReference type="ChEBI" id="CHEBI:61560"/>
        <dbReference type="ChEBI" id="CHEBI:173112"/>
        <dbReference type="EC" id="2.7.7.7"/>
    </reaction>
</comment>
<evidence type="ECO:0000256" key="2">
    <source>
        <dbReference type="ARBA" id="ARBA00010945"/>
    </source>
</evidence>
<dbReference type="InterPro" id="IPR017961">
    <property type="entry name" value="DNA_pol_Y-fam_little_finger"/>
</dbReference>
<dbReference type="GO" id="GO:0042276">
    <property type="term" value="P:error-prone translesion synthesis"/>
    <property type="evidence" value="ECO:0007669"/>
    <property type="project" value="TreeGrafter"/>
</dbReference>
<evidence type="ECO:0000256" key="4">
    <source>
        <dbReference type="ARBA" id="ARBA00022457"/>
    </source>
</evidence>
<dbReference type="FunFam" id="1.10.150.20:FF:000019">
    <property type="entry name" value="DNA polymerase IV"/>
    <property type="match status" value="1"/>
</dbReference>
<dbReference type="FunFam" id="3.30.1490.100:FF:000004">
    <property type="entry name" value="DNA polymerase IV"/>
    <property type="match status" value="1"/>
</dbReference>
<feature type="binding site" evidence="17">
    <location>
        <position position="186"/>
    </location>
    <ligand>
        <name>Mg(2+)</name>
        <dbReference type="ChEBI" id="CHEBI:18420"/>
    </ligand>
</feature>
<comment type="subcellular location">
    <subcellularLocation>
        <location evidence="1 17">Cytoplasm</location>
    </subcellularLocation>
</comment>
<protein>
    <recommendedName>
        <fullName evidence="17">DNA polymerase IV</fullName>
        <shortName evidence="17">Pol IV</shortName>
        <ecNumber evidence="17">2.7.7.7</ecNumber>
    </recommendedName>
</protein>
<keyword evidence="6 17" id="KW-0808">Transferase</keyword>
<comment type="cofactor">
    <cofactor evidence="17">
        <name>Mg(2+)</name>
        <dbReference type="ChEBI" id="CHEBI:18420"/>
    </cofactor>
    <text evidence="17">Binds 2 magnesium ions per subunit.</text>
</comment>
<dbReference type="GO" id="GO:0000287">
    <property type="term" value="F:magnesium ion binding"/>
    <property type="evidence" value="ECO:0007669"/>
    <property type="project" value="UniProtKB-UniRule"/>
</dbReference>
<evidence type="ECO:0000256" key="15">
    <source>
        <dbReference type="ARBA" id="ARBA00025589"/>
    </source>
</evidence>
<dbReference type="EMBL" id="RCZP01000009">
    <property type="protein sequence ID" value="TPG57101.1"/>
    <property type="molecule type" value="Genomic_DNA"/>
</dbReference>
<feature type="site" description="Substrate discrimination" evidence="17">
    <location>
        <position position="97"/>
    </location>
</feature>
<dbReference type="InterPro" id="IPR053848">
    <property type="entry name" value="IMS_HHH_1"/>
</dbReference>
<dbReference type="InterPro" id="IPR043502">
    <property type="entry name" value="DNA/RNA_pol_sf"/>
</dbReference>
<dbReference type="CDD" id="cd03586">
    <property type="entry name" value="PolY_Pol_IV_kappa"/>
    <property type="match status" value="1"/>
</dbReference>
<evidence type="ECO:0000256" key="12">
    <source>
        <dbReference type="ARBA" id="ARBA00022932"/>
    </source>
</evidence>
<evidence type="ECO:0000256" key="7">
    <source>
        <dbReference type="ARBA" id="ARBA00022695"/>
    </source>
</evidence>
<dbReference type="GO" id="GO:0005829">
    <property type="term" value="C:cytosol"/>
    <property type="evidence" value="ECO:0007669"/>
    <property type="project" value="TreeGrafter"/>
</dbReference>
<evidence type="ECO:0000256" key="16">
    <source>
        <dbReference type="ARBA" id="ARBA00049244"/>
    </source>
</evidence>
<dbReference type="InterPro" id="IPR050116">
    <property type="entry name" value="DNA_polymerase-Y"/>
</dbReference>
<name>A0A502G6A7_9PROT</name>
<dbReference type="EC" id="2.7.7.7" evidence="17"/>
<dbReference type="InterPro" id="IPR022880">
    <property type="entry name" value="DNApol_IV"/>
</dbReference>
<evidence type="ECO:0000313" key="20">
    <source>
        <dbReference type="Proteomes" id="UP000317078"/>
    </source>
</evidence>
<evidence type="ECO:0000313" key="19">
    <source>
        <dbReference type="EMBL" id="TPG57101.1"/>
    </source>
</evidence>
<dbReference type="GO" id="GO:0006281">
    <property type="term" value="P:DNA repair"/>
    <property type="evidence" value="ECO:0007669"/>
    <property type="project" value="UniProtKB-UniRule"/>
</dbReference>
<dbReference type="AlphaFoldDB" id="A0A502G6A7"/>
<dbReference type="NCBIfam" id="NF002677">
    <property type="entry name" value="PRK02406.1"/>
    <property type="match status" value="1"/>
</dbReference>
<dbReference type="GO" id="GO:0006261">
    <property type="term" value="P:DNA-templated DNA replication"/>
    <property type="evidence" value="ECO:0007669"/>
    <property type="project" value="UniProtKB-UniRule"/>
</dbReference>
<comment type="function">
    <text evidence="15 17">Poorly processive, error-prone DNA polymerase involved in untargeted mutagenesis. Copies undamaged DNA at stalled replication forks, which arise in vivo from mismatched or misaligned primer ends. These misaligned primers can be extended by PolIV. Exhibits no 3'-5' exonuclease (proofreading) activity. May be involved in translesional synthesis, in conjunction with the beta clamp from PolIII.</text>
</comment>
<dbReference type="SUPFAM" id="SSF56672">
    <property type="entry name" value="DNA/RNA polymerases"/>
    <property type="match status" value="1"/>
</dbReference>
<keyword evidence="8 17" id="KW-0235">DNA replication</keyword>
<accession>A0A502G6A7</accession>
<dbReference type="InterPro" id="IPR001126">
    <property type="entry name" value="UmuC"/>
</dbReference>
<keyword evidence="7 17" id="KW-0548">Nucleotidyltransferase</keyword>
<keyword evidence="14 17" id="KW-0234">DNA repair</keyword>
<keyword evidence="10 17" id="KW-0227">DNA damage</keyword>
<evidence type="ECO:0000256" key="13">
    <source>
        <dbReference type="ARBA" id="ARBA00023125"/>
    </source>
</evidence>
<gene>
    <name evidence="17" type="primary">dinB</name>
    <name evidence="19" type="ORF">EAH89_11575</name>
</gene>
<dbReference type="GO" id="GO:0009432">
    <property type="term" value="P:SOS response"/>
    <property type="evidence" value="ECO:0007669"/>
    <property type="project" value="UniProtKB-ARBA"/>
</dbReference>
<keyword evidence="11 17" id="KW-0460">Magnesium</keyword>
<comment type="caution">
    <text evidence="19">The sequence shown here is derived from an EMBL/GenBank/DDBJ whole genome shotgun (WGS) entry which is preliminary data.</text>
</comment>
<dbReference type="Gene3D" id="3.40.1170.60">
    <property type="match status" value="1"/>
</dbReference>
<dbReference type="Pfam" id="PF00817">
    <property type="entry name" value="IMS"/>
    <property type="match status" value="1"/>
</dbReference>
<evidence type="ECO:0000256" key="6">
    <source>
        <dbReference type="ARBA" id="ARBA00022679"/>
    </source>
</evidence>
<dbReference type="Pfam" id="PF21999">
    <property type="entry name" value="IMS_HHH_1"/>
    <property type="match status" value="1"/>
</dbReference>
<evidence type="ECO:0000256" key="10">
    <source>
        <dbReference type="ARBA" id="ARBA00022763"/>
    </source>
</evidence>
<evidence type="ECO:0000256" key="5">
    <source>
        <dbReference type="ARBA" id="ARBA00022490"/>
    </source>
</evidence>
<keyword evidence="12 17" id="KW-0239">DNA-directed DNA polymerase</keyword>
<evidence type="ECO:0000256" key="11">
    <source>
        <dbReference type="ARBA" id="ARBA00022842"/>
    </source>
</evidence>
<dbReference type="Pfam" id="PF11799">
    <property type="entry name" value="IMS_C"/>
    <property type="match status" value="1"/>
</dbReference>
<comment type="subunit">
    <text evidence="3 17">Monomer.</text>
</comment>
<evidence type="ECO:0000256" key="14">
    <source>
        <dbReference type="ARBA" id="ARBA00023204"/>
    </source>
</evidence>
<keyword evidence="4 17" id="KW-0515">Mutator protein</keyword>
<dbReference type="OrthoDB" id="9808813at2"/>
<evidence type="ECO:0000256" key="8">
    <source>
        <dbReference type="ARBA" id="ARBA00022705"/>
    </source>
</evidence>
<comment type="similarity">
    <text evidence="2 17">Belongs to the DNA polymerase type-Y family.</text>
</comment>
<evidence type="ECO:0000256" key="9">
    <source>
        <dbReference type="ARBA" id="ARBA00022723"/>
    </source>
</evidence>
<evidence type="ECO:0000256" key="1">
    <source>
        <dbReference type="ARBA" id="ARBA00004496"/>
    </source>
</evidence>
<dbReference type="Gene3D" id="3.30.70.270">
    <property type="match status" value="1"/>
</dbReference>
<proteinExistence type="inferred from homology"/>
<feature type="binding site" evidence="17">
    <location>
        <position position="92"/>
    </location>
    <ligand>
        <name>Mg(2+)</name>
        <dbReference type="ChEBI" id="CHEBI:18420"/>
    </ligand>
</feature>
<feature type="active site" evidence="17">
    <location>
        <position position="187"/>
    </location>
</feature>